<dbReference type="AlphaFoldDB" id="A0A0A8YUG4"/>
<evidence type="ECO:0000256" key="1">
    <source>
        <dbReference type="SAM" id="Phobius"/>
    </source>
</evidence>
<reference evidence="2" key="2">
    <citation type="journal article" date="2015" name="Data Brief">
        <title>Shoot transcriptome of the giant reed, Arundo donax.</title>
        <authorList>
            <person name="Barrero R.A."/>
            <person name="Guerrero F.D."/>
            <person name="Moolhuijzen P."/>
            <person name="Goolsby J.A."/>
            <person name="Tidwell J."/>
            <person name="Bellgard S.E."/>
            <person name="Bellgard M.I."/>
        </authorList>
    </citation>
    <scope>NUCLEOTIDE SEQUENCE</scope>
    <source>
        <tissue evidence="2">Shoot tissue taken approximately 20 cm above the soil surface</tissue>
    </source>
</reference>
<accession>A0A0A8YUG4</accession>
<dbReference type="EMBL" id="GBRH01267121">
    <property type="protein sequence ID" value="JAD30774.1"/>
    <property type="molecule type" value="Transcribed_RNA"/>
</dbReference>
<name>A0A0A8YUG4_ARUDO</name>
<sequence>MIGVIFVHCCSSYIAYNSLKCKCNIRVYYECMEKCSLLILVLVVVLIVVLTIYECDYTFVWITGYIYLFYS</sequence>
<protein>
    <submittedName>
        <fullName evidence="2">Uncharacterized protein</fullName>
    </submittedName>
</protein>
<reference evidence="2" key="1">
    <citation type="submission" date="2014-09" db="EMBL/GenBank/DDBJ databases">
        <authorList>
            <person name="Magalhaes I.L.F."/>
            <person name="Oliveira U."/>
            <person name="Santos F.R."/>
            <person name="Vidigal T.H.D.A."/>
            <person name="Brescovit A.D."/>
            <person name="Santos A.J."/>
        </authorList>
    </citation>
    <scope>NUCLEOTIDE SEQUENCE</scope>
    <source>
        <tissue evidence="2">Shoot tissue taken approximately 20 cm above the soil surface</tissue>
    </source>
</reference>
<proteinExistence type="predicted"/>
<organism evidence="2">
    <name type="scientific">Arundo donax</name>
    <name type="common">Giant reed</name>
    <name type="synonym">Donax arundinaceus</name>
    <dbReference type="NCBI Taxonomy" id="35708"/>
    <lineage>
        <taxon>Eukaryota</taxon>
        <taxon>Viridiplantae</taxon>
        <taxon>Streptophyta</taxon>
        <taxon>Embryophyta</taxon>
        <taxon>Tracheophyta</taxon>
        <taxon>Spermatophyta</taxon>
        <taxon>Magnoliopsida</taxon>
        <taxon>Liliopsida</taxon>
        <taxon>Poales</taxon>
        <taxon>Poaceae</taxon>
        <taxon>PACMAD clade</taxon>
        <taxon>Arundinoideae</taxon>
        <taxon>Arundineae</taxon>
        <taxon>Arundo</taxon>
    </lineage>
</organism>
<evidence type="ECO:0000313" key="2">
    <source>
        <dbReference type="EMBL" id="JAD30774.1"/>
    </source>
</evidence>
<keyword evidence="1" id="KW-0472">Membrane</keyword>
<feature type="transmembrane region" description="Helical" evidence="1">
    <location>
        <begin position="35"/>
        <end position="53"/>
    </location>
</feature>
<keyword evidence="1" id="KW-0812">Transmembrane</keyword>
<keyword evidence="1" id="KW-1133">Transmembrane helix</keyword>